<organism evidence="12 13">
    <name type="scientific">Batrachochytrium dendrobatidis (strain JEL423)</name>
    <dbReference type="NCBI Taxonomy" id="403673"/>
    <lineage>
        <taxon>Eukaryota</taxon>
        <taxon>Fungi</taxon>
        <taxon>Fungi incertae sedis</taxon>
        <taxon>Chytridiomycota</taxon>
        <taxon>Chytridiomycota incertae sedis</taxon>
        <taxon>Chytridiomycetes</taxon>
        <taxon>Rhizophydiales</taxon>
        <taxon>Rhizophydiales incertae sedis</taxon>
        <taxon>Batrachochytrium</taxon>
    </lineage>
</organism>
<evidence type="ECO:0000256" key="9">
    <source>
        <dbReference type="ARBA" id="ARBA00070533"/>
    </source>
</evidence>
<dbReference type="SMART" id="SM00360">
    <property type="entry name" value="RRM"/>
    <property type="match status" value="2"/>
</dbReference>
<dbReference type="InterPro" id="IPR034158">
    <property type="entry name" value="SF3B4_RRM1"/>
</dbReference>
<dbReference type="PANTHER" id="PTHR48030:SF3">
    <property type="entry name" value="SPLICING FACTOR 3B SUBUNIT 4"/>
    <property type="match status" value="1"/>
</dbReference>
<evidence type="ECO:0000256" key="10">
    <source>
        <dbReference type="PROSITE-ProRule" id="PRU00176"/>
    </source>
</evidence>
<keyword evidence="4" id="KW-0747">Spliceosome</keyword>
<keyword evidence="8" id="KW-0539">Nucleus</keyword>
<dbReference type="InterPro" id="IPR052084">
    <property type="entry name" value="SF3B4_spliceosome_assoc"/>
</dbReference>
<evidence type="ECO:0000259" key="11">
    <source>
        <dbReference type="PROSITE" id="PS50102"/>
    </source>
</evidence>
<keyword evidence="7" id="KW-0508">mRNA splicing</keyword>
<keyword evidence="5" id="KW-0677">Repeat</keyword>
<keyword evidence="3" id="KW-0507">mRNA processing</keyword>
<evidence type="ECO:0000313" key="12">
    <source>
        <dbReference type="EMBL" id="OAJ44007.1"/>
    </source>
</evidence>
<comment type="subcellular location">
    <subcellularLocation>
        <location evidence="1">Nucleus</location>
    </subcellularLocation>
</comment>
<dbReference type="GO" id="GO:0071011">
    <property type="term" value="C:precatalytic spliceosome"/>
    <property type="evidence" value="ECO:0007669"/>
    <property type="project" value="TreeGrafter"/>
</dbReference>
<dbReference type="STRING" id="403673.A0A177WVB4"/>
<dbReference type="Proteomes" id="UP000077115">
    <property type="component" value="Unassembled WGS sequence"/>
</dbReference>
<protein>
    <recommendedName>
        <fullName evidence="9">Splicing factor 3B subunit 4</fullName>
    </recommendedName>
</protein>
<dbReference type="GO" id="GO:0006397">
    <property type="term" value="P:mRNA processing"/>
    <property type="evidence" value="ECO:0007669"/>
    <property type="project" value="UniProtKB-KW"/>
</dbReference>
<evidence type="ECO:0000256" key="1">
    <source>
        <dbReference type="ARBA" id="ARBA00004123"/>
    </source>
</evidence>
<dbReference type="AlphaFoldDB" id="A0A177WVB4"/>
<dbReference type="FunFam" id="3.30.70.330:FF:000121">
    <property type="entry name" value="Splicing factor 3b subunit 4"/>
    <property type="match status" value="1"/>
</dbReference>
<evidence type="ECO:0000313" key="13">
    <source>
        <dbReference type="Proteomes" id="UP000077115"/>
    </source>
</evidence>
<dbReference type="FunFam" id="3.30.70.330:FF:000059">
    <property type="entry name" value="splicing factor 3B subunit 4"/>
    <property type="match status" value="1"/>
</dbReference>
<reference evidence="12 13" key="2">
    <citation type="submission" date="2016-05" db="EMBL/GenBank/DDBJ databases">
        <title>Lineage-specific infection strategies underlie the spectrum of fungal disease in amphibians.</title>
        <authorList>
            <person name="Cuomo C.A."/>
            <person name="Farrer R.A."/>
            <person name="James T."/>
            <person name="Longcore J."/>
            <person name="Birren B."/>
        </authorList>
    </citation>
    <scope>NUCLEOTIDE SEQUENCE [LARGE SCALE GENOMIC DNA]</scope>
    <source>
        <strain evidence="12 13">JEL423</strain>
    </source>
</reference>
<dbReference type="GO" id="GO:0003723">
    <property type="term" value="F:RNA binding"/>
    <property type="evidence" value="ECO:0007669"/>
    <property type="project" value="UniProtKB-UniRule"/>
</dbReference>
<evidence type="ECO:0000256" key="7">
    <source>
        <dbReference type="ARBA" id="ARBA00023187"/>
    </source>
</evidence>
<comment type="similarity">
    <text evidence="2">Belongs to the SF3B4 family.</text>
</comment>
<sequence length="308" mass="33076">MNRQEDRNKEASVYVGNIEDRATDSLIWELFLQAGPVVNVYLPKDRVTQMHQGYGFVEFMTEQDAEYASKVMNMVRLYGKPLRVNKATSDKMALDVGATLFISNLDMTVDEKALYDTFSAFGMIASTPKISRNPETGESKGYGFVSFSTFEASDAAIEAMNGQFLANRAIAVSYALKKDGKGERHGSAAERLLAAQSGKTTALVPNQNFADIPSVPSAGARYSDMPAAGFGYPTHGTKSGPPPGFNPTPGYPGFNPSPSGYNGPPGFNPNMAPGFIPPTMGVPPGSYPPPGFTMQSTPQMPWNANAGR</sequence>
<dbReference type="CDD" id="cd12334">
    <property type="entry name" value="RRM1_SF3B4"/>
    <property type="match status" value="1"/>
</dbReference>
<evidence type="ECO:0000256" key="6">
    <source>
        <dbReference type="ARBA" id="ARBA00022884"/>
    </source>
</evidence>
<dbReference type="Pfam" id="PF00076">
    <property type="entry name" value="RRM_1"/>
    <property type="match status" value="2"/>
</dbReference>
<dbReference type="InterPro" id="IPR000504">
    <property type="entry name" value="RRM_dom"/>
</dbReference>
<dbReference type="InterPro" id="IPR012677">
    <property type="entry name" value="Nucleotide-bd_a/b_plait_sf"/>
</dbReference>
<reference evidence="12 13" key="1">
    <citation type="submission" date="2006-10" db="EMBL/GenBank/DDBJ databases">
        <title>The Genome Sequence of Batrachochytrium dendrobatidis JEL423.</title>
        <authorList>
            <consortium name="The Broad Institute Genome Sequencing Platform"/>
            <person name="Birren B."/>
            <person name="Lander E."/>
            <person name="Galagan J."/>
            <person name="Cuomo C."/>
            <person name="Devon K."/>
            <person name="Jaffe D."/>
            <person name="Butler J."/>
            <person name="Alvarez P."/>
            <person name="Gnerre S."/>
            <person name="Grabherr M."/>
            <person name="Kleber M."/>
            <person name="Mauceli E."/>
            <person name="Brockman W."/>
            <person name="Young S."/>
            <person name="LaButti K."/>
            <person name="Sykes S."/>
            <person name="DeCaprio D."/>
            <person name="Crawford M."/>
            <person name="Koehrsen M."/>
            <person name="Engels R."/>
            <person name="Montgomery P."/>
            <person name="Pearson M."/>
            <person name="Howarth C."/>
            <person name="Larson L."/>
            <person name="White J."/>
            <person name="O'Leary S."/>
            <person name="Kodira C."/>
            <person name="Zeng Q."/>
            <person name="Yandava C."/>
            <person name="Alvarado L."/>
            <person name="Longcore J."/>
            <person name="James T."/>
        </authorList>
    </citation>
    <scope>NUCLEOTIDE SEQUENCE [LARGE SCALE GENOMIC DNA]</scope>
    <source>
        <strain evidence="12 13">JEL423</strain>
    </source>
</reference>
<dbReference type="VEuPathDB" id="FungiDB:BDEG_27306"/>
<name>A0A177WVB4_BATDL</name>
<dbReference type="InterPro" id="IPR035979">
    <property type="entry name" value="RBD_domain_sf"/>
</dbReference>
<dbReference type="SUPFAM" id="SSF54928">
    <property type="entry name" value="RNA-binding domain, RBD"/>
    <property type="match status" value="1"/>
</dbReference>
<proteinExistence type="inferred from homology"/>
<dbReference type="GO" id="GO:0008380">
    <property type="term" value="P:RNA splicing"/>
    <property type="evidence" value="ECO:0007669"/>
    <property type="project" value="UniProtKB-KW"/>
</dbReference>
<accession>A0A177WVB4</accession>
<dbReference type="Gene3D" id="3.30.70.330">
    <property type="match status" value="2"/>
</dbReference>
<dbReference type="EMBL" id="DS022311">
    <property type="protein sequence ID" value="OAJ44007.1"/>
    <property type="molecule type" value="Genomic_DNA"/>
</dbReference>
<dbReference type="OrthoDB" id="10259687at2759"/>
<feature type="domain" description="RRM" evidence="11">
    <location>
        <begin position="98"/>
        <end position="177"/>
    </location>
</feature>
<keyword evidence="6 10" id="KW-0694">RNA-binding</keyword>
<dbReference type="GO" id="GO:0005686">
    <property type="term" value="C:U2 snRNP"/>
    <property type="evidence" value="ECO:0007669"/>
    <property type="project" value="TreeGrafter"/>
</dbReference>
<evidence type="ECO:0000256" key="4">
    <source>
        <dbReference type="ARBA" id="ARBA00022728"/>
    </source>
</evidence>
<feature type="domain" description="RRM" evidence="11">
    <location>
        <begin position="11"/>
        <end position="89"/>
    </location>
</feature>
<dbReference type="PANTHER" id="PTHR48030">
    <property type="entry name" value="SPLICING FACTOR 3B SUBUNIT 4"/>
    <property type="match status" value="1"/>
</dbReference>
<gene>
    <name evidence="12" type="ORF">BDEG_27306</name>
</gene>
<evidence type="ECO:0000256" key="3">
    <source>
        <dbReference type="ARBA" id="ARBA00022664"/>
    </source>
</evidence>
<dbReference type="PROSITE" id="PS50102">
    <property type="entry name" value="RRM"/>
    <property type="match status" value="2"/>
</dbReference>
<dbReference type="InterPro" id="IPR034159">
    <property type="entry name" value="SF3B4_RRM2"/>
</dbReference>
<evidence type="ECO:0000256" key="8">
    <source>
        <dbReference type="ARBA" id="ARBA00023242"/>
    </source>
</evidence>
<dbReference type="eggNOG" id="KOG0131">
    <property type="taxonomic scope" value="Eukaryota"/>
</dbReference>
<evidence type="ECO:0000256" key="2">
    <source>
        <dbReference type="ARBA" id="ARBA00008363"/>
    </source>
</evidence>
<dbReference type="GO" id="GO:0005730">
    <property type="term" value="C:nucleolus"/>
    <property type="evidence" value="ECO:0007669"/>
    <property type="project" value="TreeGrafter"/>
</dbReference>
<dbReference type="CDD" id="cd12335">
    <property type="entry name" value="RRM2_SF3B4"/>
    <property type="match status" value="1"/>
</dbReference>
<dbReference type="GO" id="GO:0048026">
    <property type="term" value="P:positive regulation of mRNA splicing, via spliceosome"/>
    <property type="evidence" value="ECO:0007669"/>
    <property type="project" value="TreeGrafter"/>
</dbReference>
<evidence type="ECO:0000256" key="5">
    <source>
        <dbReference type="ARBA" id="ARBA00022737"/>
    </source>
</evidence>